<keyword evidence="13" id="KW-1185">Reference proteome</keyword>
<keyword evidence="6" id="KW-0813">Transport</keyword>
<evidence type="ECO:0000256" key="10">
    <source>
        <dbReference type="SAM" id="MobiDB-lite"/>
    </source>
</evidence>
<dbReference type="SUPFAM" id="SSF56091">
    <property type="entry name" value="DNA ligase/mRNA capping enzyme, catalytic domain"/>
    <property type="match status" value="1"/>
</dbReference>
<dbReference type="GO" id="GO:0005737">
    <property type="term" value="C:cytoplasm"/>
    <property type="evidence" value="ECO:0007669"/>
    <property type="project" value="UniProtKB-SubCell"/>
</dbReference>
<dbReference type="EMBL" id="KB007805">
    <property type="protein sequence ID" value="ELR25055.1"/>
    <property type="molecule type" value="Genomic_DNA"/>
</dbReference>
<protein>
    <recommendedName>
        <fullName evidence="5">Snurportin-1</fullName>
    </recommendedName>
</protein>
<dbReference type="AlphaFoldDB" id="L8HIM9"/>
<gene>
    <name evidence="12" type="ORF">ACA1_287540</name>
</gene>
<dbReference type="VEuPathDB" id="AmoebaDB:ACA1_287540"/>
<evidence type="ECO:0000256" key="3">
    <source>
        <dbReference type="ARBA" id="ARBA00004496"/>
    </source>
</evidence>
<proteinExistence type="inferred from homology"/>
<accession>L8HIM9</accession>
<evidence type="ECO:0000256" key="9">
    <source>
        <dbReference type="ARBA" id="ARBA00023242"/>
    </source>
</evidence>
<dbReference type="OrthoDB" id="10003593at2759"/>
<dbReference type="GO" id="GO:0003723">
    <property type="term" value="F:RNA binding"/>
    <property type="evidence" value="ECO:0007669"/>
    <property type="project" value="UniProtKB-KW"/>
</dbReference>
<evidence type="ECO:0000256" key="7">
    <source>
        <dbReference type="ARBA" id="ARBA00022490"/>
    </source>
</evidence>
<dbReference type="CDD" id="cd09232">
    <property type="entry name" value="Snurportin-1_C"/>
    <property type="match status" value="1"/>
</dbReference>
<evidence type="ECO:0000256" key="4">
    <source>
        <dbReference type="ARBA" id="ARBA00007540"/>
    </source>
</evidence>
<evidence type="ECO:0000256" key="1">
    <source>
        <dbReference type="ARBA" id="ARBA00003975"/>
    </source>
</evidence>
<dbReference type="GeneID" id="14926096"/>
<evidence type="ECO:0000259" key="11">
    <source>
        <dbReference type="Pfam" id="PF21974"/>
    </source>
</evidence>
<evidence type="ECO:0000256" key="5">
    <source>
        <dbReference type="ARBA" id="ARBA00016034"/>
    </source>
</evidence>
<dbReference type="Gene3D" id="3.30.470.30">
    <property type="entry name" value="DNA ligase/mRNA capping enzyme"/>
    <property type="match status" value="1"/>
</dbReference>
<keyword evidence="7" id="KW-0963">Cytoplasm</keyword>
<evidence type="ECO:0000313" key="13">
    <source>
        <dbReference type="Proteomes" id="UP000011083"/>
    </source>
</evidence>
<dbReference type="Pfam" id="PF21974">
    <property type="entry name" value="SPN1_m3Gcap_bd"/>
    <property type="match status" value="1"/>
</dbReference>
<dbReference type="Proteomes" id="UP000011083">
    <property type="component" value="Unassembled WGS sequence"/>
</dbReference>
<organism evidence="12 13">
    <name type="scientific">Acanthamoeba castellanii (strain ATCC 30010 / Neff)</name>
    <dbReference type="NCBI Taxonomy" id="1257118"/>
    <lineage>
        <taxon>Eukaryota</taxon>
        <taxon>Amoebozoa</taxon>
        <taxon>Discosea</taxon>
        <taxon>Longamoebia</taxon>
        <taxon>Centramoebida</taxon>
        <taxon>Acanthamoebidae</taxon>
        <taxon>Acanthamoeba</taxon>
    </lineage>
</organism>
<keyword evidence="9" id="KW-0539">Nucleus</keyword>
<dbReference type="RefSeq" id="XP_004357444.1">
    <property type="nucleotide sequence ID" value="XM_004357388.1"/>
</dbReference>
<keyword evidence="8" id="KW-0694">RNA-binding</keyword>
<evidence type="ECO:0000313" key="12">
    <source>
        <dbReference type="EMBL" id="ELR25055.1"/>
    </source>
</evidence>
<feature type="region of interest" description="Disordered" evidence="10">
    <location>
        <begin position="18"/>
        <end position="119"/>
    </location>
</feature>
<feature type="compositionally biased region" description="Basic and acidic residues" evidence="10">
    <location>
        <begin position="29"/>
        <end position="64"/>
    </location>
</feature>
<dbReference type="KEGG" id="acan:ACA1_287540"/>
<dbReference type="GO" id="GO:0061015">
    <property type="term" value="P:snRNA import into nucleus"/>
    <property type="evidence" value="ECO:0007669"/>
    <property type="project" value="InterPro"/>
</dbReference>
<dbReference type="InterPro" id="IPR017336">
    <property type="entry name" value="Snurportin-1"/>
</dbReference>
<evidence type="ECO:0000256" key="6">
    <source>
        <dbReference type="ARBA" id="ARBA00022448"/>
    </source>
</evidence>
<comment type="function">
    <text evidence="1">Functions as an U snRNP-specific nuclear import adapter. Involved in the trimethylguanosine (m3G)-cap-dependent nuclear import of U snRNPs. Binds specifically to the terminal m3G-cap U snRNAs.</text>
</comment>
<dbReference type="STRING" id="1257118.L8HIM9"/>
<name>L8HIM9_ACACF</name>
<dbReference type="PANTHER" id="PTHR13403">
    <property type="entry name" value="SNURPORTIN1 RNUT1 PROTEIN RNA, U TRANSPORTER 1"/>
    <property type="match status" value="1"/>
</dbReference>
<sequence length="365" mass="41160">MEPTADIDPSALLASLSFSADPSQSRLTASEKRQDQFKRTAGDGDQTKRRERLLSRQRESRRDLTSLARSLALETAIEEERGGEEAAEEAEASSGKEKRKREDVEPKDRSYAQDGQSIRKAHRVDEEFVQELKAEKKAFKKERTEEKIRARYRDTFMLPEEMARDELPLDLAESWVCVPVPLGGKRCLVISAKGQTTSRMRNGAVLHRFSSGLPSGNTAKFSINNPNHYCILDCVFHESSLTYYVLDIQCWRGNLYYDCDTSFRNYWVHTKLGEQDGLGTISRHNEFRFAPLSQFDPSVSGVQAAMGNDVPFDKEGLLFYHKEAVYTFGATPLVLYLARDRVAALLAALNADEAKMTLAPEEEAA</sequence>
<comment type="similarity">
    <text evidence="4">Belongs to the snurportin family.</text>
</comment>
<dbReference type="PANTHER" id="PTHR13403:SF6">
    <property type="entry name" value="SNURPORTIN-1"/>
    <property type="match status" value="1"/>
</dbReference>
<feature type="domain" description="Snurportin-1 m3G cap-binding" evidence="11">
    <location>
        <begin position="165"/>
        <end position="337"/>
    </location>
</feature>
<reference evidence="12 13" key="1">
    <citation type="journal article" date="2013" name="Genome Biol.">
        <title>Genome of Acanthamoeba castellanii highlights extensive lateral gene transfer and early evolution of tyrosine kinase signaling.</title>
        <authorList>
            <person name="Clarke M."/>
            <person name="Lohan A.J."/>
            <person name="Liu B."/>
            <person name="Lagkouvardos I."/>
            <person name="Roy S."/>
            <person name="Zafar N."/>
            <person name="Bertelli C."/>
            <person name="Schilde C."/>
            <person name="Kianianmomeni A."/>
            <person name="Burglin T.R."/>
            <person name="Frech C."/>
            <person name="Turcotte B."/>
            <person name="Kopec K.O."/>
            <person name="Synnott J.M."/>
            <person name="Choo C."/>
            <person name="Paponov I."/>
            <person name="Finkler A."/>
            <person name="Soon Heng Tan C."/>
            <person name="Hutchins A.P."/>
            <person name="Weinmeier T."/>
            <person name="Rattei T."/>
            <person name="Chu J.S."/>
            <person name="Gimenez G."/>
            <person name="Irimia M."/>
            <person name="Rigden D.J."/>
            <person name="Fitzpatrick D.A."/>
            <person name="Lorenzo-Morales J."/>
            <person name="Bateman A."/>
            <person name="Chiu C.H."/>
            <person name="Tang P."/>
            <person name="Hegemann P."/>
            <person name="Fromm H."/>
            <person name="Raoult D."/>
            <person name="Greub G."/>
            <person name="Miranda-Saavedra D."/>
            <person name="Chen N."/>
            <person name="Nash P."/>
            <person name="Ginger M.L."/>
            <person name="Horn M."/>
            <person name="Schaap P."/>
            <person name="Caler L."/>
            <person name="Loftus B."/>
        </authorList>
    </citation>
    <scope>NUCLEOTIDE SEQUENCE [LARGE SCALE GENOMIC DNA]</scope>
    <source>
        <strain evidence="12 13">Neff</strain>
    </source>
</reference>
<dbReference type="OMA" id="TDWHVFA"/>
<comment type="subcellular location">
    <subcellularLocation>
        <location evidence="3">Cytoplasm</location>
    </subcellularLocation>
    <subcellularLocation>
        <location evidence="2">Nucleus</location>
    </subcellularLocation>
</comment>
<feature type="compositionally biased region" description="Basic and acidic residues" evidence="10">
    <location>
        <begin position="94"/>
        <end position="111"/>
    </location>
</feature>
<evidence type="ECO:0000256" key="2">
    <source>
        <dbReference type="ARBA" id="ARBA00004123"/>
    </source>
</evidence>
<dbReference type="GO" id="GO:0005634">
    <property type="term" value="C:nucleus"/>
    <property type="evidence" value="ECO:0007669"/>
    <property type="project" value="UniProtKB-SubCell"/>
</dbReference>
<evidence type="ECO:0000256" key="8">
    <source>
        <dbReference type="ARBA" id="ARBA00022884"/>
    </source>
</evidence>
<dbReference type="InterPro" id="IPR047857">
    <property type="entry name" value="Snurportin1_C"/>
</dbReference>